<dbReference type="PANTHER" id="PTHR42977:SF1">
    <property type="entry name" value="BLR6576 PROTEIN"/>
    <property type="match status" value="1"/>
</dbReference>
<protein>
    <submittedName>
        <fullName evidence="2">Alpha/beta fold hydrolase</fullName>
    </submittedName>
</protein>
<evidence type="ECO:0000313" key="3">
    <source>
        <dbReference type="Proteomes" id="UP001589810"/>
    </source>
</evidence>
<keyword evidence="2" id="KW-0378">Hydrolase</keyword>
<sequence>MAIRYRRATVDGLSVFYREAGDPDRPTLLLLHGFPTSSVMFRDLIPALADEFHLIAPDLPGFGQSDMPTVEEFDYSFDHLAEVIDKFVDQLGLGTFGIYVQDYGSPVGFRLALKRPDQVRAIITQNGNAYDEGLVPEFWAPLREFWADWNPTTEAPVAAALAPEVTVWQYLHGEPDPELVSPDAIALDNALLARPGAREVQLRLFHDYRTNPPLYPAWQAFLRERHPGVLAVWGRNDQIFGPDGARAFARDVPDAQIHLLDAGHFALVSQAPVIAALIKDFAPKYLP</sequence>
<evidence type="ECO:0000313" key="2">
    <source>
        <dbReference type="EMBL" id="MFC0545901.1"/>
    </source>
</evidence>
<dbReference type="SUPFAM" id="SSF53474">
    <property type="entry name" value="alpha/beta-Hydrolases"/>
    <property type="match status" value="1"/>
</dbReference>
<evidence type="ECO:0000259" key="1">
    <source>
        <dbReference type="Pfam" id="PF00561"/>
    </source>
</evidence>
<name>A0ABV6N004_9PSEU</name>
<comment type="caution">
    <text evidence="2">The sequence shown here is derived from an EMBL/GenBank/DDBJ whole genome shotgun (WGS) entry which is preliminary data.</text>
</comment>
<dbReference type="PANTHER" id="PTHR42977">
    <property type="entry name" value="HYDROLASE-RELATED"/>
    <property type="match status" value="1"/>
</dbReference>
<dbReference type="Pfam" id="PF00561">
    <property type="entry name" value="Abhydrolase_1"/>
    <property type="match status" value="1"/>
</dbReference>
<dbReference type="InterPro" id="IPR029058">
    <property type="entry name" value="AB_hydrolase_fold"/>
</dbReference>
<dbReference type="InterPro" id="IPR000073">
    <property type="entry name" value="AB_hydrolase_1"/>
</dbReference>
<dbReference type="InterPro" id="IPR051340">
    <property type="entry name" value="Haloalkane_dehalogenase"/>
</dbReference>
<dbReference type="RefSeq" id="WP_273943562.1">
    <property type="nucleotide sequence ID" value="NZ_CP097263.1"/>
</dbReference>
<keyword evidence="3" id="KW-1185">Reference proteome</keyword>
<gene>
    <name evidence="2" type="ORF">ACFFH7_30600</name>
</gene>
<dbReference type="EMBL" id="JBHLUD010000010">
    <property type="protein sequence ID" value="MFC0545901.1"/>
    <property type="molecule type" value="Genomic_DNA"/>
</dbReference>
<proteinExistence type="predicted"/>
<organism evidence="2 3">
    <name type="scientific">Kutzneria chonburiensis</name>
    <dbReference type="NCBI Taxonomy" id="1483604"/>
    <lineage>
        <taxon>Bacteria</taxon>
        <taxon>Bacillati</taxon>
        <taxon>Actinomycetota</taxon>
        <taxon>Actinomycetes</taxon>
        <taxon>Pseudonocardiales</taxon>
        <taxon>Pseudonocardiaceae</taxon>
        <taxon>Kutzneria</taxon>
    </lineage>
</organism>
<accession>A0ABV6N004</accession>
<reference evidence="2 3" key="1">
    <citation type="submission" date="2024-09" db="EMBL/GenBank/DDBJ databases">
        <authorList>
            <person name="Sun Q."/>
            <person name="Mori K."/>
        </authorList>
    </citation>
    <scope>NUCLEOTIDE SEQUENCE [LARGE SCALE GENOMIC DNA]</scope>
    <source>
        <strain evidence="2 3">TBRC 1432</strain>
    </source>
</reference>
<dbReference type="PRINTS" id="PR00412">
    <property type="entry name" value="EPOXHYDRLASE"/>
</dbReference>
<dbReference type="GO" id="GO:0016787">
    <property type="term" value="F:hydrolase activity"/>
    <property type="evidence" value="ECO:0007669"/>
    <property type="project" value="UniProtKB-KW"/>
</dbReference>
<dbReference type="PRINTS" id="PR00111">
    <property type="entry name" value="ABHYDROLASE"/>
</dbReference>
<dbReference type="InterPro" id="IPR000639">
    <property type="entry name" value="Epox_hydrolase-like"/>
</dbReference>
<dbReference type="Gene3D" id="3.40.50.1820">
    <property type="entry name" value="alpha/beta hydrolase"/>
    <property type="match status" value="1"/>
</dbReference>
<dbReference type="Proteomes" id="UP001589810">
    <property type="component" value="Unassembled WGS sequence"/>
</dbReference>
<feature type="domain" description="AB hydrolase-1" evidence="1">
    <location>
        <begin position="26"/>
        <end position="268"/>
    </location>
</feature>